<feature type="transmembrane region" description="Helical" evidence="5">
    <location>
        <begin position="310"/>
        <end position="336"/>
    </location>
</feature>
<accession>A0A100I5U5</accession>
<evidence type="ECO:0000256" key="1">
    <source>
        <dbReference type="ARBA" id="ARBA00004141"/>
    </source>
</evidence>
<dbReference type="InterPro" id="IPR008253">
    <property type="entry name" value="Marvel"/>
</dbReference>
<evidence type="ECO:0000256" key="5">
    <source>
        <dbReference type="SAM" id="Phobius"/>
    </source>
</evidence>
<comment type="subcellular location">
    <subcellularLocation>
        <location evidence="1">Membrane</location>
        <topology evidence="1">Multi-pass membrane protein</topology>
    </subcellularLocation>
</comment>
<proteinExistence type="predicted"/>
<keyword evidence="4 5" id="KW-0472">Membrane</keyword>
<dbReference type="VEuPathDB" id="FungiDB:An02g00510"/>
<dbReference type="GO" id="GO:0016020">
    <property type="term" value="C:membrane"/>
    <property type="evidence" value="ECO:0007669"/>
    <property type="project" value="UniProtKB-SubCell"/>
</dbReference>
<keyword evidence="2 5" id="KW-0812">Transmembrane</keyword>
<dbReference type="VEuPathDB" id="FungiDB:An02g00500"/>
<feature type="transmembrane region" description="Helical" evidence="5">
    <location>
        <begin position="282"/>
        <end position="304"/>
    </location>
</feature>
<dbReference type="VEuPathDB" id="FungiDB:ATCC64974_59420"/>
<dbReference type="Proteomes" id="UP000068243">
    <property type="component" value="Unassembled WGS sequence"/>
</dbReference>
<evidence type="ECO:0000313" key="8">
    <source>
        <dbReference type="Proteomes" id="UP000068243"/>
    </source>
</evidence>
<comment type="caution">
    <text evidence="7">The sequence shown here is derived from an EMBL/GenBank/DDBJ whole genome shotgun (WGS) entry which is preliminary data.</text>
</comment>
<dbReference type="PANTHER" id="PTHR39608:SF2">
    <property type="entry name" value="MARVEL DOMAIN-CONTAINING PROTEIN"/>
    <property type="match status" value="1"/>
</dbReference>
<feature type="transmembrane region" description="Helical" evidence="5">
    <location>
        <begin position="392"/>
        <end position="414"/>
    </location>
</feature>
<sequence>MALSAGNANLSLTEQLSVPPKASLQILGTHNVNEDNNIIDFDIWVDCSKTVGIRSAKFLTEDDVESRCWSYSAECDNGDPKDILGGWLDDWLNHDDAEDQRSFFSWSLHKSGDFLHGDHTALRTHIERLAQKTAYGGSVEVSFHTPSIKLEAGNNASAEDGHIAEIFLEWAFECPFTPTDQVWSELVQNAMVDHKKGWIEPHAPRPSHGMSPFRRAMRTNGTSHVVSQKQNANGRNVKPILSSYAHFGDSSTCTSFLSYTTSHIESLIMHDYLGHPLGLAGWFARTIQAISSIIVLGITAWAVSEGNKTLSVIFSLVIATTSLVVIAVAVGISCLARRAKWHIIPLLVTDAIISYLWLTSFILLALNFNRRTCRVNRWIGEVSCSRSYTAEAFSFIAFFTTLMGLFLETAYIYWAKPDSVPRTEKRLHQERLSENLNAAGLT</sequence>
<keyword evidence="3 5" id="KW-1133">Transmembrane helix</keyword>
<dbReference type="PANTHER" id="PTHR39608">
    <property type="entry name" value="INTEGRAL MEMBRANE PROTEIN (AFU_ORTHOLOGUE AFUA_5G08640)"/>
    <property type="match status" value="1"/>
</dbReference>
<dbReference type="VEuPathDB" id="FungiDB:ASPNIDRAFT2_1135163"/>
<dbReference type="VEuPathDB" id="FungiDB:ASPNIDRAFT2_1164741"/>
<evidence type="ECO:0000259" key="6">
    <source>
        <dbReference type="Pfam" id="PF01284"/>
    </source>
</evidence>
<protein>
    <submittedName>
        <fullName evidence="7">Similar to An02g00500</fullName>
    </submittedName>
</protein>
<evidence type="ECO:0000256" key="3">
    <source>
        <dbReference type="ARBA" id="ARBA00022989"/>
    </source>
</evidence>
<organism evidence="7 8">
    <name type="scientific">Aspergillus niger</name>
    <dbReference type="NCBI Taxonomy" id="5061"/>
    <lineage>
        <taxon>Eukaryota</taxon>
        <taxon>Fungi</taxon>
        <taxon>Dikarya</taxon>
        <taxon>Ascomycota</taxon>
        <taxon>Pezizomycotina</taxon>
        <taxon>Eurotiomycetes</taxon>
        <taxon>Eurotiomycetidae</taxon>
        <taxon>Eurotiales</taxon>
        <taxon>Aspergillaceae</taxon>
        <taxon>Aspergillus</taxon>
        <taxon>Aspergillus subgen. Circumdati</taxon>
    </lineage>
</organism>
<dbReference type="OrthoDB" id="4384211at2759"/>
<reference evidence="8" key="1">
    <citation type="journal article" date="2016" name="Genome Announc.">
        <title>Draft genome sequence of Aspergillus niger strain An76.</title>
        <authorList>
            <person name="Gong W."/>
            <person name="Cheng Z."/>
            <person name="Zhang H."/>
            <person name="Liu L."/>
            <person name="Gao P."/>
            <person name="Wang L."/>
        </authorList>
    </citation>
    <scope>NUCLEOTIDE SEQUENCE [LARGE SCALE GENOMIC DNA]</scope>
    <source>
        <strain evidence="8">An76</strain>
    </source>
</reference>
<feature type="domain" description="MARVEL" evidence="6">
    <location>
        <begin position="283"/>
        <end position="406"/>
    </location>
</feature>
<dbReference type="EMBL" id="BCMY01000001">
    <property type="protein sequence ID" value="GAQ35237.1"/>
    <property type="molecule type" value="Genomic_DNA"/>
</dbReference>
<dbReference type="Pfam" id="PF01284">
    <property type="entry name" value="MARVEL"/>
    <property type="match status" value="1"/>
</dbReference>
<evidence type="ECO:0000256" key="2">
    <source>
        <dbReference type="ARBA" id="ARBA00022692"/>
    </source>
</evidence>
<dbReference type="VEuPathDB" id="FungiDB:M747DRAFT_366333"/>
<gene>
    <name evidence="7" type="ORF">ABL_01118</name>
</gene>
<evidence type="ECO:0000313" key="7">
    <source>
        <dbReference type="EMBL" id="GAQ35237.1"/>
    </source>
</evidence>
<feature type="transmembrane region" description="Helical" evidence="5">
    <location>
        <begin position="343"/>
        <end position="366"/>
    </location>
</feature>
<evidence type="ECO:0000256" key="4">
    <source>
        <dbReference type="ARBA" id="ARBA00023136"/>
    </source>
</evidence>
<name>A0A100I5U5_ASPNG</name>
<dbReference type="VEuPathDB" id="FungiDB:ATCC64974_59430"/>
<dbReference type="AlphaFoldDB" id="A0A100I5U5"/>
<dbReference type="PaxDb" id="5061-CADANGAP00001509"/>
<dbReference type="VEuPathDB" id="FungiDB:M747DRAFT_291817"/>